<dbReference type="PANTHER" id="PTHR24221:SF654">
    <property type="entry name" value="ATP-BINDING CASSETTE SUB-FAMILY B MEMBER 6"/>
    <property type="match status" value="1"/>
</dbReference>
<dbReference type="AlphaFoldDB" id="A0ABD4SBU8"/>
<dbReference type="Gene3D" id="1.20.1560.10">
    <property type="entry name" value="ABC transporter type 1, transmembrane domain"/>
    <property type="match status" value="1"/>
</dbReference>
<evidence type="ECO:0000256" key="4">
    <source>
        <dbReference type="ARBA" id="ARBA00022840"/>
    </source>
</evidence>
<accession>A0ABD4SBU8</accession>
<dbReference type="PANTHER" id="PTHR24221">
    <property type="entry name" value="ATP-BINDING CASSETTE SUB-FAMILY B"/>
    <property type="match status" value="1"/>
</dbReference>
<feature type="transmembrane region" description="Helical" evidence="7">
    <location>
        <begin position="21"/>
        <end position="43"/>
    </location>
</feature>
<protein>
    <submittedName>
        <fullName evidence="10">ABC transporter ATP-binding protein/permease</fullName>
    </submittedName>
</protein>
<feature type="transmembrane region" description="Helical" evidence="7">
    <location>
        <begin position="155"/>
        <end position="174"/>
    </location>
</feature>
<dbReference type="SUPFAM" id="SSF90123">
    <property type="entry name" value="ABC transporter transmembrane region"/>
    <property type="match status" value="1"/>
</dbReference>
<dbReference type="Pfam" id="PF00005">
    <property type="entry name" value="ABC_tran"/>
    <property type="match status" value="1"/>
</dbReference>
<dbReference type="PROSITE" id="PS50929">
    <property type="entry name" value="ABC_TM1F"/>
    <property type="match status" value="1"/>
</dbReference>
<name>A0ABD4SBU8_9LACO</name>
<evidence type="ECO:0000256" key="2">
    <source>
        <dbReference type="ARBA" id="ARBA00022692"/>
    </source>
</evidence>
<keyword evidence="6 7" id="KW-0472">Membrane</keyword>
<sequence>MSKEKIGLKWLWETIPARTKIGLFLSGLLASFEGVINGLVFGYLVKVDYHDLTAILKFVGSSLMAFVVVYFSSYCYLVLQQHVVKLMNIKLKRTFFETDLNKALADENSSSSEAVNKVASLSKQIEQQYFVPIFYMIQAILLGITSTFLVLKTNFVLGTIYLVLSFISFLPSYFGKKALSQKTEDWSQKNTTLLASVTDIFRGRFDIYYYGAKKRFLKKFSNDLANEERAYFKLNQLQFLIQTFAGLVAVVTLLLPILIGLVFVNKGLFGITISTIVTLSLTADRVVGSVREVAYYHAEISGTESIRSIEKTSNSMKDSVSADNRSGDLKLIDISVKRKGEEIFSHINLSVSRGDKIVLAGPSGIGKSTLLQAMIGQLPLSEGQVLFAGERLKPGDFAYISQKVWTFQGSIRENLSLGQKYEDNEMLEVLDKVGLKKELGQNILDVSVAEDGANLSGGQAQRLAMARGLLRHKQLFLFDEATSSLDQENADLIHELIYQLPATVVEVAHYYSASLIRKYDVTVYELTKEGLRLK</sequence>
<dbReference type="Gene3D" id="3.40.50.300">
    <property type="entry name" value="P-loop containing nucleotide triphosphate hydrolases"/>
    <property type="match status" value="1"/>
</dbReference>
<keyword evidence="4 10" id="KW-0067">ATP-binding</keyword>
<keyword evidence="5 7" id="KW-1133">Transmembrane helix</keyword>
<dbReference type="Proteomes" id="UP001320314">
    <property type="component" value="Unassembled WGS sequence"/>
</dbReference>
<dbReference type="InterPro" id="IPR039421">
    <property type="entry name" value="Type_1_exporter"/>
</dbReference>
<dbReference type="GO" id="GO:0005524">
    <property type="term" value="F:ATP binding"/>
    <property type="evidence" value="ECO:0007669"/>
    <property type="project" value="UniProtKB-KW"/>
</dbReference>
<feature type="transmembrane region" description="Helical" evidence="7">
    <location>
        <begin position="129"/>
        <end position="149"/>
    </location>
</feature>
<gene>
    <name evidence="10" type="ORF">LOB39_07245</name>
</gene>
<dbReference type="EMBL" id="JAJNUD010000017">
    <property type="protein sequence ID" value="MCD5518352.1"/>
    <property type="molecule type" value="Genomic_DNA"/>
</dbReference>
<evidence type="ECO:0000256" key="1">
    <source>
        <dbReference type="ARBA" id="ARBA00004651"/>
    </source>
</evidence>
<feature type="domain" description="ABC transmembrane type-1" evidence="9">
    <location>
        <begin position="21"/>
        <end position="294"/>
    </location>
</feature>
<dbReference type="CDD" id="cd03228">
    <property type="entry name" value="ABCC_MRP_Like"/>
    <property type="match status" value="1"/>
</dbReference>
<dbReference type="InterPro" id="IPR003593">
    <property type="entry name" value="AAA+_ATPase"/>
</dbReference>
<dbReference type="InterPro" id="IPR003439">
    <property type="entry name" value="ABC_transporter-like_ATP-bd"/>
</dbReference>
<comment type="subcellular location">
    <subcellularLocation>
        <location evidence="1">Cell membrane</location>
        <topology evidence="1">Multi-pass membrane protein</topology>
    </subcellularLocation>
</comment>
<feature type="transmembrane region" description="Helical" evidence="7">
    <location>
        <begin position="55"/>
        <end position="79"/>
    </location>
</feature>
<evidence type="ECO:0000259" key="9">
    <source>
        <dbReference type="PROSITE" id="PS50929"/>
    </source>
</evidence>
<dbReference type="InterPro" id="IPR017871">
    <property type="entry name" value="ABC_transporter-like_CS"/>
</dbReference>
<dbReference type="InterPro" id="IPR027417">
    <property type="entry name" value="P-loop_NTPase"/>
</dbReference>
<proteinExistence type="predicted"/>
<evidence type="ECO:0000256" key="7">
    <source>
        <dbReference type="SAM" id="Phobius"/>
    </source>
</evidence>
<feature type="domain" description="ABC transporter" evidence="8">
    <location>
        <begin position="329"/>
        <end position="533"/>
    </location>
</feature>
<evidence type="ECO:0000259" key="8">
    <source>
        <dbReference type="PROSITE" id="PS50893"/>
    </source>
</evidence>
<keyword evidence="2 7" id="KW-0812">Transmembrane</keyword>
<feature type="transmembrane region" description="Helical" evidence="7">
    <location>
        <begin position="239"/>
        <end position="264"/>
    </location>
</feature>
<comment type="caution">
    <text evidence="10">The sequence shown here is derived from an EMBL/GenBank/DDBJ whole genome shotgun (WGS) entry which is preliminary data.</text>
</comment>
<dbReference type="PROSITE" id="PS50893">
    <property type="entry name" value="ABC_TRANSPORTER_2"/>
    <property type="match status" value="1"/>
</dbReference>
<dbReference type="PROSITE" id="PS00211">
    <property type="entry name" value="ABC_TRANSPORTER_1"/>
    <property type="match status" value="1"/>
</dbReference>
<reference evidence="10 11" key="1">
    <citation type="submission" date="2021-12" db="EMBL/GenBank/DDBJ databases">
        <title>Antimicrobial susceptibility of Lactobacillus delbrueckii subsp. lactis obtained from milk products and other habitats.</title>
        <authorList>
            <person name="Shani N."/>
        </authorList>
    </citation>
    <scope>NUCLEOTIDE SEQUENCE [LARGE SCALE GENOMIC DNA]</scope>
    <source>
        <strain evidence="10 11">CIRM BIA 266</strain>
    </source>
</reference>
<dbReference type="Pfam" id="PF00664">
    <property type="entry name" value="ABC_membrane"/>
    <property type="match status" value="1"/>
</dbReference>
<dbReference type="InterPro" id="IPR011527">
    <property type="entry name" value="ABC1_TM_dom"/>
</dbReference>
<dbReference type="RefSeq" id="WP_231523661.1">
    <property type="nucleotide sequence ID" value="NZ_JAJNUD010000017.1"/>
</dbReference>
<dbReference type="SUPFAM" id="SSF52540">
    <property type="entry name" value="P-loop containing nucleoside triphosphate hydrolases"/>
    <property type="match status" value="1"/>
</dbReference>
<evidence type="ECO:0000256" key="3">
    <source>
        <dbReference type="ARBA" id="ARBA00022741"/>
    </source>
</evidence>
<organism evidence="10 11">
    <name type="scientific">Lactobacillus delbrueckii subsp. allosunkii</name>
    <dbReference type="NCBI Taxonomy" id="1050107"/>
    <lineage>
        <taxon>Bacteria</taxon>
        <taxon>Bacillati</taxon>
        <taxon>Bacillota</taxon>
        <taxon>Bacilli</taxon>
        <taxon>Lactobacillales</taxon>
        <taxon>Lactobacillaceae</taxon>
        <taxon>Lactobacillus</taxon>
    </lineage>
</organism>
<evidence type="ECO:0000256" key="6">
    <source>
        <dbReference type="ARBA" id="ARBA00023136"/>
    </source>
</evidence>
<dbReference type="SMART" id="SM00382">
    <property type="entry name" value="AAA"/>
    <property type="match status" value="1"/>
</dbReference>
<dbReference type="GO" id="GO:0005886">
    <property type="term" value="C:plasma membrane"/>
    <property type="evidence" value="ECO:0007669"/>
    <property type="project" value="UniProtKB-SubCell"/>
</dbReference>
<evidence type="ECO:0000256" key="5">
    <source>
        <dbReference type="ARBA" id="ARBA00022989"/>
    </source>
</evidence>
<evidence type="ECO:0000313" key="10">
    <source>
        <dbReference type="EMBL" id="MCD5518352.1"/>
    </source>
</evidence>
<keyword evidence="3" id="KW-0547">Nucleotide-binding</keyword>
<dbReference type="InterPro" id="IPR036640">
    <property type="entry name" value="ABC1_TM_sf"/>
</dbReference>
<evidence type="ECO:0000313" key="11">
    <source>
        <dbReference type="Proteomes" id="UP001320314"/>
    </source>
</evidence>